<feature type="transmembrane region" description="Helical" evidence="1">
    <location>
        <begin position="152"/>
        <end position="170"/>
    </location>
</feature>
<dbReference type="OrthoDB" id="1936187at2"/>
<evidence type="ECO:0000256" key="1">
    <source>
        <dbReference type="SAM" id="Phobius"/>
    </source>
</evidence>
<evidence type="ECO:0000313" key="2">
    <source>
        <dbReference type="EMBL" id="TQR12532.1"/>
    </source>
</evidence>
<keyword evidence="3" id="KW-1185">Reference proteome</keyword>
<feature type="transmembrane region" description="Helical" evidence="1">
    <location>
        <begin position="84"/>
        <end position="105"/>
    </location>
</feature>
<keyword evidence="1" id="KW-1133">Transmembrane helix</keyword>
<sequence length="233" mass="26770">MQGFIKYQFKSYIRSFKIIPPAATFLIWIVVLYHYSGVEILSSYAVSSIVLYIVTTWIAMSLFSIEEEAEKNMLFVQVGKVNYLLGKWMISFLIALALTLFSIFYPLLLGSFKETVQPVHFGLSIYIHLLFAIFGILVGSFSSITSFIPKRYTWLSAVLIIAITLSYEGIVEKLSFLKWLLLIFPPVVNVINFFEPDDLNYFGKEFWIFSSFAIIYSIIAFSALVKLFIKKES</sequence>
<dbReference type="RefSeq" id="WP_142539312.1">
    <property type="nucleotide sequence ID" value="NZ_BMIE01000006.1"/>
</dbReference>
<feature type="transmembrane region" description="Helical" evidence="1">
    <location>
        <begin position="206"/>
        <end position="229"/>
    </location>
</feature>
<feature type="transmembrane region" description="Helical" evidence="1">
    <location>
        <begin position="125"/>
        <end position="145"/>
    </location>
</feature>
<gene>
    <name evidence="2" type="ORF">FG382_12970</name>
</gene>
<keyword evidence="1" id="KW-0472">Membrane</keyword>
<comment type="caution">
    <text evidence="2">The sequence shown here is derived from an EMBL/GenBank/DDBJ whole genome shotgun (WGS) entry which is preliminary data.</text>
</comment>
<organism evidence="2 3">
    <name type="scientific">Psychrobacillus lasiicapitis</name>
    <dbReference type="NCBI Taxonomy" id="1636719"/>
    <lineage>
        <taxon>Bacteria</taxon>
        <taxon>Bacillati</taxon>
        <taxon>Bacillota</taxon>
        <taxon>Bacilli</taxon>
        <taxon>Bacillales</taxon>
        <taxon>Bacillaceae</taxon>
        <taxon>Psychrobacillus</taxon>
    </lineage>
</organism>
<dbReference type="AlphaFoldDB" id="A0A544T505"/>
<dbReference type="EMBL" id="VDGH01000007">
    <property type="protein sequence ID" value="TQR12532.1"/>
    <property type="molecule type" value="Genomic_DNA"/>
</dbReference>
<reference evidence="2 3" key="1">
    <citation type="submission" date="2019-05" db="EMBL/GenBank/DDBJ databases">
        <title>Psychrobacillus vulpis sp. nov., a new species isolated from feces of a red fox that inhabits in The Tablas de Daimiel Natural Park, Albacete, Spain.</title>
        <authorList>
            <person name="Rodriguez M."/>
            <person name="Reina J.C."/>
            <person name="Bejar V."/>
            <person name="Llamas I."/>
        </authorList>
    </citation>
    <scope>NUCLEOTIDE SEQUENCE [LARGE SCALE GENOMIC DNA]</scope>
    <source>
        <strain evidence="2 3">NEAU-3TGS17</strain>
    </source>
</reference>
<proteinExistence type="predicted"/>
<feature type="transmembrane region" description="Helical" evidence="1">
    <location>
        <begin position="41"/>
        <end position="63"/>
    </location>
</feature>
<dbReference type="Proteomes" id="UP000317316">
    <property type="component" value="Unassembled WGS sequence"/>
</dbReference>
<protein>
    <recommendedName>
        <fullName evidence="4">ABC transporter permease</fullName>
    </recommendedName>
</protein>
<evidence type="ECO:0000313" key="3">
    <source>
        <dbReference type="Proteomes" id="UP000317316"/>
    </source>
</evidence>
<keyword evidence="1" id="KW-0812">Transmembrane</keyword>
<feature type="transmembrane region" description="Helical" evidence="1">
    <location>
        <begin position="12"/>
        <end position="35"/>
    </location>
</feature>
<accession>A0A544T505</accession>
<evidence type="ECO:0008006" key="4">
    <source>
        <dbReference type="Google" id="ProtNLM"/>
    </source>
</evidence>
<name>A0A544T505_9BACI</name>